<dbReference type="InterPro" id="IPR054425">
    <property type="entry name" value="Cdc6_ORC1-like_ATPase_lid"/>
</dbReference>
<dbReference type="CDD" id="cd00009">
    <property type="entry name" value="AAA"/>
    <property type="match status" value="1"/>
</dbReference>
<dbReference type="Pfam" id="PF00004">
    <property type="entry name" value="AAA"/>
    <property type="match status" value="1"/>
</dbReference>
<dbReference type="GO" id="GO:0003688">
    <property type="term" value="F:DNA replication origin binding"/>
    <property type="evidence" value="ECO:0007669"/>
    <property type="project" value="TreeGrafter"/>
</dbReference>
<comment type="subcellular location">
    <subcellularLocation>
        <location evidence="1 6">Nucleus</location>
    </subcellularLocation>
</comment>
<sequence>MSVSVSDKGSELTEVFETDQCQVLDADVAILGHVQLVENVADMKNDNINCFLCTRFWSAKGRTLIPCSGLDGRMKRGMKYSTLGSRDDIGESVLRNGVTSSNTKSEDWKDSMGNLIRKLTLKDASKNAYASGEALVGREKELSRLLSFLRGAFFDDDISRGYKSSMFLAGPPGVGKTASVRAAIAKLRQEQKAGAIPNFRFISLNGIEVRHPFDIYIRFWEALTGRNHYGPHERACEWLEAYFTSTSPEHNLPENCTTIVLLDEIDYLITSKQSVLYNLFDWPKRAAELSHGRRLIVVGISNTLNLVDQLMPSVQSRVGTERCVFKAYSLHDTTSILKSKIKEGSPDFNFFEDDAILFAAKKTAALSGDIRKAFQLCRSAAQLVTQRYEQKQEKEGKLSLSHPKIRIGDVQKASLESFNMAMVTAVSFCASYEALLLVSLSALCRATGREIGGFDIKDILTKMEALANAAGDSQYIPAPSFEETIRLLTRLGEMNLVELQTLKSSSTTFRQSHGGSGGAWPMTSLAIDELTLLKGLKNTPHHELAQKNLPFSF</sequence>
<evidence type="ECO:0000256" key="2">
    <source>
        <dbReference type="ARBA" id="ARBA00008398"/>
    </source>
</evidence>
<keyword evidence="4 6" id="KW-0238">DNA-binding</keyword>
<dbReference type="PANTHER" id="PTHR10763">
    <property type="entry name" value="CELL DIVISION CONTROL PROTEIN 6-RELATED"/>
    <property type="match status" value="1"/>
</dbReference>
<protein>
    <recommendedName>
        <fullName evidence="6">Origin recognition complex subunit 1</fullName>
    </recommendedName>
</protein>
<keyword evidence="6" id="KW-0067">ATP-binding</keyword>
<dbReference type="Gene3D" id="3.40.50.300">
    <property type="entry name" value="P-loop containing nucleotide triphosphate hydrolases"/>
    <property type="match status" value="1"/>
</dbReference>
<dbReference type="GO" id="GO:0006270">
    <property type="term" value="P:DNA replication initiation"/>
    <property type="evidence" value="ECO:0007669"/>
    <property type="project" value="TreeGrafter"/>
</dbReference>
<evidence type="ECO:0000256" key="6">
    <source>
        <dbReference type="RuleBase" id="RU365058"/>
    </source>
</evidence>
<evidence type="ECO:0000313" key="8">
    <source>
        <dbReference type="EMBL" id="CAD8760715.1"/>
    </source>
</evidence>
<dbReference type="EMBL" id="HBFL01001061">
    <property type="protein sequence ID" value="CAD8760715.1"/>
    <property type="molecule type" value="Transcribed_RNA"/>
</dbReference>
<evidence type="ECO:0000256" key="4">
    <source>
        <dbReference type="ARBA" id="ARBA00023125"/>
    </source>
</evidence>
<dbReference type="Pfam" id="PF22606">
    <property type="entry name" value="Cdc6-ORC-like_ATPase_lid"/>
    <property type="match status" value="1"/>
</dbReference>
<organism evidence="8">
    <name type="scientific">Pseudo-nitzschia delicatissima</name>
    <dbReference type="NCBI Taxonomy" id="44447"/>
    <lineage>
        <taxon>Eukaryota</taxon>
        <taxon>Sar</taxon>
        <taxon>Stramenopiles</taxon>
        <taxon>Ochrophyta</taxon>
        <taxon>Bacillariophyta</taxon>
        <taxon>Bacillariophyceae</taxon>
        <taxon>Bacillariophycidae</taxon>
        <taxon>Bacillariales</taxon>
        <taxon>Bacillariaceae</taxon>
        <taxon>Pseudo-nitzschia</taxon>
    </lineage>
</organism>
<comment type="subunit">
    <text evidence="6">ORC is composed of six subunits.</text>
</comment>
<dbReference type="SUPFAM" id="SSF52540">
    <property type="entry name" value="P-loop containing nucleoside triphosphate hydrolases"/>
    <property type="match status" value="1"/>
</dbReference>
<dbReference type="InterPro" id="IPR027417">
    <property type="entry name" value="P-loop_NTPase"/>
</dbReference>
<comment type="similarity">
    <text evidence="2 6">Belongs to the ORC1 family.</text>
</comment>
<dbReference type="InterPro" id="IPR003959">
    <property type="entry name" value="ATPase_AAA_core"/>
</dbReference>
<dbReference type="AlphaFoldDB" id="A0A7S0UFU3"/>
<evidence type="ECO:0000256" key="5">
    <source>
        <dbReference type="ARBA" id="ARBA00023242"/>
    </source>
</evidence>
<evidence type="ECO:0000259" key="7">
    <source>
        <dbReference type="SMART" id="SM00382"/>
    </source>
</evidence>
<dbReference type="InterPro" id="IPR050311">
    <property type="entry name" value="ORC1/CDC6"/>
</dbReference>
<dbReference type="GO" id="GO:0005524">
    <property type="term" value="F:ATP binding"/>
    <property type="evidence" value="ECO:0007669"/>
    <property type="project" value="UniProtKB-KW"/>
</dbReference>
<reference evidence="8" key="1">
    <citation type="submission" date="2021-01" db="EMBL/GenBank/DDBJ databases">
        <authorList>
            <person name="Corre E."/>
            <person name="Pelletier E."/>
            <person name="Niang G."/>
            <person name="Scheremetjew M."/>
            <person name="Finn R."/>
            <person name="Kale V."/>
            <person name="Holt S."/>
            <person name="Cochrane G."/>
            <person name="Meng A."/>
            <person name="Brown T."/>
            <person name="Cohen L."/>
        </authorList>
    </citation>
    <scope>NUCLEOTIDE SEQUENCE</scope>
    <source>
        <strain evidence="8">UNC1205</strain>
    </source>
</reference>
<accession>A0A7S0UFU3</accession>
<evidence type="ECO:0000256" key="1">
    <source>
        <dbReference type="ARBA" id="ARBA00004123"/>
    </source>
</evidence>
<keyword evidence="5 6" id="KW-0539">Nucleus</keyword>
<evidence type="ECO:0000256" key="3">
    <source>
        <dbReference type="ARBA" id="ARBA00022705"/>
    </source>
</evidence>
<dbReference type="InterPro" id="IPR003593">
    <property type="entry name" value="AAA+_ATPase"/>
</dbReference>
<keyword evidence="6" id="KW-0547">Nucleotide-binding</keyword>
<keyword evidence="3 6" id="KW-0235">DNA replication</keyword>
<dbReference type="GO" id="GO:0016887">
    <property type="term" value="F:ATP hydrolysis activity"/>
    <property type="evidence" value="ECO:0007669"/>
    <property type="project" value="InterPro"/>
</dbReference>
<comment type="function">
    <text evidence="6">Component of the origin recognition complex (ORC) that binds origins of replication. DNA-binding is ATP-dependent, however specific DNA sequences that define origins of replication have not been identified so far. ORC is required to assemble the pre-replication complex necessary to initiate DNA replication.</text>
</comment>
<dbReference type="SMART" id="SM00382">
    <property type="entry name" value="AAA"/>
    <property type="match status" value="1"/>
</dbReference>
<gene>
    <name evidence="8" type="ORF">PDEL1432_LOCUS755</name>
</gene>
<dbReference type="PANTHER" id="PTHR10763:SF23">
    <property type="entry name" value="ORIGIN RECOGNITION COMPLEX SUBUNIT 1"/>
    <property type="match status" value="1"/>
</dbReference>
<dbReference type="GO" id="GO:0033314">
    <property type="term" value="P:mitotic DNA replication checkpoint signaling"/>
    <property type="evidence" value="ECO:0007669"/>
    <property type="project" value="TreeGrafter"/>
</dbReference>
<dbReference type="GO" id="GO:0005664">
    <property type="term" value="C:nuclear origin of replication recognition complex"/>
    <property type="evidence" value="ECO:0007669"/>
    <property type="project" value="TreeGrafter"/>
</dbReference>
<name>A0A7S0UFU3_9STRA</name>
<proteinExistence type="inferred from homology"/>
<feature type="domain" description="AAA+ ATPase" evidence="7">
    <location>
        <begin position="162"/>
        <end position="329"/>
    </location>
</feature>